<evidence type="ECO:0000313" key="3">
    <source>
        <dbReference type="Proteomes" id="UP000176273"/>
    </source>
</evidence>
<reference evidence="2 3" key="1">
    <citation type="journal article" date="2016" name="Nat. Commun.">
        <title>Thousands of microbial genomes shed light on interconnected biogeochemical processes in an aquifer system.</title>
        <authorList>
            <person name="Anantharaman K."/>
            <person name="Brown C.T."/>
            <person name="Hug L.A."/>
            <person name="Sharon I."/>
            <person name="Castelle C.J."/>
            <person name="Probst A.J."/>
            <person name="Thomas B.C."/>
            <person name="Singh A."/>
            <person name="Wilkins M.J."/>
            <person name="Karaoz U."/>
            <person name="Brodie E.L."/>
            <person name="Williams K.H."/>
            <person name="Hubbard S.S."/>
            <person name="Banfield J.F."/>
        </authorList>
    </citation>
    <scope>NUCLEOTIDE SEQUENCE [LARGE SCALE GENOMIC DNA]</scope>
</reference>
<feature type="transmembrane region" description="Helical" evidence="1">
    <location>
        <begin position="7"/>
        <end position="25"/>
    </location>
</feature>
<evidence type="ECO:0008006" key="4">
    <source>
        <dbReference type="Google" id="ProtNLM"/>
    </source>
</evidence>
<keyword evidence="1" id="KW-1133">Transmembrane helix</keyword>
<accession>A0A1F6BL70</accession>
<dbReference type="Proteomes" id="UP000176273">
    <property type="component" value="Unassembled WGS sequence"/>
</dbReference>
<dbReference type="InterPro" id="IPR011990">
    <property type="entry name" value="TPR-like_helical_dom_sf"/>
</dbReference>
<dbReference type="EMBL" id="MFKH01000010">
    <property type="protein sequence ID" value="OGG37512.1"/>
    <property type="molecule type" value="Genomic_DNA"/>
</dbReference>
<dbReference type="STRING" id="1798468.A2110_02930"/>
<gene>
    <name evidence="2" type="ORF">A2110_02930</name>
</gene>
<protein>
    <recommendedName>
        <fullName evidence="4">Tetratricopeptide repeat-like domain-containing protein</fullName>
    </recommendedName>
</protein>
<dbReference type="Gene3D" id="1.25.40.10">
    <property type="entry name" value="Tetratricopeptide repeat domain"/>
    <property type="match status" value="1"/>
</dbReference>
<organism evidence="2 3">
    <name type="scientific">Candidatus Jorgensenbacteria bacterium GWA1_54_12</name>
    <dbReference type="NCBI Taxonomy" id="1798468"/>
    <lineage>
        <taxon>Bacteria</taxon>
        <taxon>Candidatus Joergenseniibacteriota</taxon>
    </lineage>
</organism>
<sequence length="195" mass="22480">MKTFHKAIIGTLFILSLLSIYYGAYRPFVKSQMYLRAQRAAMLVHNTDEVERIFSEVFDYASPIGEEEIVKFSLEFVQNAMYAPDASEEAILDLLQYVEERIDERDIIHLVQMGNAYDALWRNTGNEKYFTRAEEYYKKVLAAGPRLPQGLYSMFNLYGAAGMADELRAIAKRILAIWPEDERVQKVLKTIESGI</sequence>
<evidence type="ECO:0000256" key="1">
    <source>
        <dbReference type="SAM" id="Phobius"/>
    </source>
</evidence>
<proteinExistence type="predicted"/>
<evidence type="ECO:0000313" key="2">
    <source>
        <dbReference type="EMBL" id="OGG37512.1"/>
    </source>
</evidence>
<dbReference type="AlphaFoldDB" id="A0A1F6BL70"/>
<keyword evidence="1" id="KW-0472">Membrane</keyword>
<keyword evidence="1" id="KW-0812">Transmembrane</keyword>
<comment type="caution">
    <text evidence="2">The sequence shown here is derived from an EMBL/GenBank/DDBJ whole genome shotgun (WGS) entry which is preliminary data.</text>
</comment>
<name>A0A1F6BL70_9BACT</name>
<dbReference type="SUPFAM" id="SSF48452">
    <property type="entry name" value="TPR-like"/>
    <property type="match status" value="1"/>
</dbReference>